<dbReference type="PANTHER" id="PTHR35528">
    <property type="entry name" value="BLL1675 PROTEIN"/>
    <property type="match status" value="1"/>
</dbReference>
<reference evidence="3" key="1">
    <citation type="journal article" date="2014" name="Environ. Microbiol.">
        <title>Comparative genomics of the marine bacterial genus Glaciecola reveals the high degree of genomic diversity and genomic characteristic for cold adaptation.</title>
        <authorList>
            <person name="Qin Q.L."/>
            <person name="Xie B.B."/>
            <person name="Yu Y."/>
            <person name="Shu Y.L."/>
            <person name="Rong J.C."/>
            <person name="Zhang Y.J."/>
            <person name="Zhao D.L."/>
            <person name="Chen X.L."/>
            <person name="Zhang X.Y."/>
            <person name="Chen B."/>
            <person name="Zhou B.C."/>
            <person name="Zhang Y.Z."/>
        </authorList>
    </citation>
    <scope>NUCLEOTIDE SEQUENCE [LARGE SCALE GENOMIC DNA]</scope>
    <source>
        <strain evidence="3">ACAM 615</strain>
    </source>
</reference>
<proteinExistence type="predicted"/>
<keyword evidence="3" id="KW-1185">Reference proteome</keyword>
<dbReference type="Pfam" id="PF13610">
    <property type="entry name" value="DDE_Tnp_IS240"/>
    <property type="match status" value="1"/>
</dbReference>
<dbReference type="InterPro" id="IPR032874">
    <property type="entry name" value="DDE_dom"/>
</dbReference>
<dbReference type="EMBL" id="BAEQ01000056">
    <property type="protein sequence ID" value="GAC30414.1"/>
    <property type="molecule type" value="Genomic_DNA"/>
</dbReference>
<evidence type="ECO:0000313" key="3">
    <source>
        <dbReference type="Proteomes" id="UP000006251"/>
    </source>
</evidence>
<accession>K6YCF1</accession>
<organism evidence="2 3">
    <name type="scientific">Brumicola pallidula DSM 14239 = ACAM 615</name>
    <dbReference type="NCBI Taxonomy" id="1121922"/>
    <lineage>
        <taxon>Bacteria</taxon>
        <taxon>Pseudomonadati</taxon>
        <taxon>Pseudomonadota</taxon>
        <taxon>Gammaproteobacteria</taxon>
        <taxon>Alteromonadales</taxon>
        <taxon>Alteromonadaceae</taxon>
        <taxon>Brumicola</taxon>
    </lineage>
</organism>
<dbReference type="InterPro" id="IPR052183">
    <property type="entry name" value="IS_Transposase"/>
</dbReference>
<dbReference type="Proteomes" id="UP000006251">
    <property type="component" value="Unassembled WGS sequence"/>
</dbReference>
<comment type="caution">
    <text evidence="2">The sequence shown here is derived from an EMBL/GenBank/DDBJ whole genome shotgun (WGS) entry which is preliminary data.</text>
</comment>
<dbReference type="AlphaFoldDB" id="K6YCF1"/>
<evidence type="ECO:0000313" key="2">
    <source>
        <dbReference type="EMBL" id="GAC30414.1"/>
    </source>
</evidence>
<name>K6YCF1_9ALTE</name>
<dbReference type="PANTHER" id="PTHR35528:SF3">
    <property type="entry name" value="BLL1675 PROTEIN"/>
    <property type="match status" value="1"/>
</dbReference>
<evidence type="ECO:0000259" key="1">
    <source>
        <dbReference type="Pfam" id="PF13610"/>
    </source>
</evidence>
<gene>
    <name evidence="2" type="ORF">GPAL_3572</name>
</gene>
<sequence length="123" mass="14062">MWYLDEVSIKISGVLHYLWRAVDQDGDELDILVQKRRNKKTAMKFFKKLLKGQQATPLKLGTDKLRSYSAARREVMPSVAHSTQHTKTIAVNCLTSRVDNKNGKCGVLNHKAKHNDFYCVMAL</sequence>
<protein>
    <recommendedName>
        <fullName evidence="1">DDE domain-containing protein</fullName>
    </recommendedName>
</protein>
<feature type="domain" description="DDE" evidence="1">
    <location>
        <begin position="2"/>
        <end position="87"/>
    </location>
</feature>